<feature type="transmembrane region" description="Helical" evidence="1">
    <location>
        <begin position="417"/>
        <end position="436"/>
    </location>
</feature>
<dbReference type="Proteomes" id="UP000887540">
    <property type="component" value="Unplaced"/>
</dbReference>
<feature type="transmembrane region" description="Helical" evidence="1">
    <location>
        <begin position="298"/>
        <end position="319"/>
    </location>
</feature>
<reference evidence="3" key="1">
    <citation type="submission" date="2022-11" db="UniProtKB">
        <authorList>
            <consortium name="WormBaseParasite"/>
        </authorList>
    </citation>
    <scope>IDENTIFICATION</scope>
</reference>
<feature type="transmembrane region" description="Helical" evidence="1">
    <location>
        <begin position="357"/>
        <end position="379"/>
    </location>
</feature>
<dbReference type="SUPFAM" id="SSF103473">
    <property type="entry name" value="MFS general substrate transporter"/>
    <property type="match status" value="2"/>
</dbReference>
<feature type="transmembrane region" description="Helical" evidence="1">
    <location>
        <begin position="134"/>
        <end position="161"/>
    </location>
</feature>
<organism evidence="2 3">
    <name type="scientific">Acrobeloides nanus</name>
    <dbReference type="NCBI Taxonomy" id="290746"/>
    <lineage>
        <taxon>Eukaryota</taxon>
        <taxon>Metazoa</taxon>
        <taxon>Ecdysozoa</taxon>
        <taxon>Nematoda</taxon>
        <taxon>Chromadorea</taxon>
        <taxon>Rhabditida</taxon>
        <taxon>Tylenchina</taxon>
        <taxon>Cephalobomorpha</taxon>
        <taxon>Cephaloboidea</taxon>
        <taxon>Cephalobidae</taxon>
        <taxon>Acrobeloides</taxon>
    </lineage>
</organism>
<keyword evidence="2" id="KW-1185">Reference proteome</keyword>
<dbReference type="InterPro" id="IPR036259">
    <property type="entry name" value="MFS_trans_sf"/>
</dbReference>
<evidence type="ECO:0000256" key="1">
    <source>
        <dbReference type="SAM" id="Phobius"/>
    </source>
</evidence>
<dbReference type="InterPro" id="IPR050327">
    <property type="entry name" value="Proton-linked_MCT"/>
</dbReference>
<name>A0A914DS38_9BILA</name>
<dbReference type="GO" id="GO:0008028">
    <property type="term" value="F:monocarboxylic acid transmembrane transporter activity"/>
    <property type="evidence" value="ECO:0007669"/>
    <property type="project" value="TreeGrafter"/>
</dbReference>
<keyword evidence="1" id="KW-0812">Transmembrane</keyword>
<dbReference type="AlphaFoldDB" id="A0A914DS38"/>
<dbReference type="PANTHER" id="PTHR11360:SF284">
    <property type="entry name" value="EG:103B4.3 PROTEIN-RELATED"/>
    <property type="match status" value="1"/>
</dbReference>
<dbReference type="WBParaSite" id="ACRNAN_scaffold3692.g17801.t1">
    <property type="protein sequence ID" value="ACRNAN_scaffold3692.g17801.t1"/>
    <property type="gene ID" value="ACRNAN_scaffold3692.g17801"/>
</dbReference>
<evidence type="ECO:0000313" key="2">
    <source>
        <dbReference type="Proteomes" id="UP000887540"/>
    </source>
</evidence>
<feature type="transmembrane region" description="Helical" evidence="1">
    <location>
        <begin position="331"/>
        <end position="351"/>
    </location>
</feature>
<keyword evidence="1" id="KW-1133">Transmembrane helix</keyword>
<evidence type="ECO:0000313" key="3">
    <source>
        <dbReference type="WBParaSite" id="ACRNAN_scaffold3692.g17801.t1"/>
    </source>
</evidence>
<protein>
    <submittedName>
        <fullName evidence="3">Uncharacterized protein</fullName>
    </submittedName>
</protein>
<keyword evidence="1" id="KW-0472">Membrane</keyword>
<feature type="transmembrane region" description="Helical" evidence="1">
    <location>
        <begin position="391"/>
        <end position="411"/>
    </location>
</feature>
<feature type="transmembrane region" description="Helical" evidence="1">
    <location>
        <begin position="43"/>
        <end position="62"/>
    </location>
</feature>
<accession>A0A914DS38</accession>
<feature type="transmembrane region" description="Helical" evidence="1">
    <location>
        <begin position="243"/>
        <end position="266"/>
    </location>
</feature>
<dbReference type="PANTHER" id="PTHR11360">
    <property type="entry name" value="MONOCARBOXYLATE TRANSPORTER"/>
    <property type="match status" value="1"/>
</dbReference>
<dbReference type="Gene3D" id="1.20.1250.20">
    <property type="entry name" value="MFS general substrate transporter like domains"/>
    <property type="match status" value="1"/>
</dbReference>
<sequence>MILNELKIQSDPCIIPSVSNGSVDERKPIGFKPIDLDGGYGRCVVLVSILIIAFADGFVYSFKDIMQPFISEFVEIDNKVSLIQSLLTSLMLATGPLSSAMCNRFGCRITTIIGAFVASTGCAISYKANSMEFLMFSVGIVMGTGFGLMYCPAIVMVTMYFKRIRSFAIVIYDEEEEEMKKITNNDKETRNQKEWQDHHVSIDLQLNERPEPIAEEDEDKASLHITDDKKENRMVMKMMDLSLFADPVFLLFVNSNFLTTIIFISLPTFMRNALRDHNLISQSEVYSENYYRISESEVYRLAGFFGLIVISLVGDSALPFKYGKDCARNRLWIYSWFLMISGVASAFAFLMVGLWVLISYCIIFGSFMISYRFTPVILLDLIGIERFTNAFGLLLLVQGIATFIGLHFGVMDIQWRYDWIIVFCGICLFLSGIMLFNIPFMTKHQNEVGFKNSAEKHGERPLLH</sequence>
<feature type="transmembrane region" description="Helical" evidence="1">
    <location>
        <begin position="82"/>
        <end position="102"/>
    </location>
</feature>
<proteinExistence type="predicted"/>
<feature type="transmembrane region" description="Helical" evidence="1">
    <location>
        <begin position="109"/>
        <end position="128"/>
    </location>
</feature>